<dbReference type="PIRSF" id="PIRSF005902">
    <property type="entry name" value="DNase_TatD"/>
    <property type="match status" value="1"/>
</dbReference>
<dbReference type="Proteomes" id="UP000823914">
    <property type="component" value="Unassembled WGS sequence"/>
</dbReference>
<feature type="binding site" evidence="1">
    <location>
        <position position="121"/>
    </location>
    <ligand>
        <name>a divalent metal cation</name>
        <dbReference type="ChEBI" id="CHEBI:60240"/>
        <label>1</label>
    </ligand>
</feature>
<keyword evidence="1" id="KW-0479">Metal-binding</keyword>
<reference evidence="2" key="1">
    <citation type="journal article" date="2021" name="PeerJ">
        <title>Extensive microbial diversity within the chicken gut microbiome revealed by metagenomics and culture.</title>
        <authorList>
            <person name="Gilroy R."/>
            <person name="Ravi A."/>
            <person name="Getino M."/>
            <person name="Pursley I."/>
            <person name="Horton D.L."/>
            <person name="Alikhan N.F."/>
            <person name="Baker D."/>
            <person name="Gharbi K."/>
            <person name="Hall N."/>
            <person name="Watson M."/>
            <person name="Adriaenssens E.M."/>
            <person name="Foster-Nyarko E."/>
            <person name="Jarju S."/>
            <person name="Secka A."/>
            <person name="Antonio M."/>
            <person name="Oren A."/>
            <person name="Chaudhuri R.R."/>
            <person name="La Ragione R."/>
            <person name="Hildebrand F."/>
            <person name="Pallen M.J."/>
        </authorList>
    </citation>
    <scope>NUCLEOTIDE SEQUENCE</scope>
    <source>
        <strain evidence="2">Gambia15-2214</strain>
    </source>
</reference>
<feature type="binding site" evidence="1">
    <location>
        <position position="246"/>
    </location>
    <ligand>
        <name>a divalent metal cation</name>
        <dbReference type="ChEBI" id="CHEBI:60240"/>
        <label>1</label>
    </ligand>
</feature>
<comment type="caution">
    <text evidence="2">The sequence shown here is derived from an EMBL/GenBank/DDBJ whole genome shotgun (WGS) entry which is preliminary data.</text>
</comment>
<dbReference type="CDD" id="cd01310">
    <property type="entry name" value="TatD_DNAse"/>
    <property type="match status" value="1"/>
</dbReference>
<name>A0A9E2L3Y8_9SPIR</name>
<dbReference type="PANTHER" id="PTHR46124">
    <property type="entry name" value="D-AMINOACYL-TRNA DEACYLASE"/>
    <property type="match status" value="1"/>
</dbReference>
<evidence type="ECO:0000313" key="2">
    <source>
        <dbReference type="EMBL" id="MBU3850318.1"/>
    </source>
</evidence>
<dbReference type="GO" id="GO:0046872">
    <property type="term" value="F:metal ion binding"/>
    <property type="evidence" value="ECO:0007669"/>
    <property type="project" value="UniProtKB-KW"/>
</dbReference>
<dbReference type="InterPro" id="IPR001130">
    <property type="entry name" value="TatD-like"/>
</dbReference>
<dbReference type="GO" id="GO:0005829">
    <property type="term" value="C:cytosol"/>
    <property type="evidence" value="ECO:0007669"/>
    <property type="project" value="TreeGrafter"/>
</dbReference>
<dbReference type="PANTHER" id="PTHR46124:SF2">
    <property type="entry name" value="D-AMINOACYL-TRNA DEACYLASE"/>
    <property type="match status" value="1"/>
</dbReference>
<proteinExistence type="predicted"/>
<dbReference type="Gene3D" id="3.20.20.140">
    <property type="entry name" value="Metal-dependent hydrolases"/>
    <property type="match status" value="1"/>
</dbReference>
<protein>
    <submittedName>
        <fullName evidence="2">TatD family hydrolase</fullName>
    </submittedName>
</protein>
<evidence type="ECO:0000256" key="1">
    <source>
        <dbReference type="PIRSR" id="PIRSR005902-1"/>
    </source>
</evidence>
<dbReference type="InterPro" id="IPR032466">
    <property type="entry name" value="Metal_Hydrolase"/>
</dbReference>
<dbReference type="SUPFAM" id="SSF51556">
    <property type="entry name" value="Metallo-dependent hydrolases"/>
    <property type="match status" value="1"/>
</dbReference>
<dbReference type="Pfam" id="PF01026">
    <property type="entry name" value="TatD_DNase"/>
    <property type="match status" value="1"/>
</dbReference>
<dbReference type="EMBL" id="JAHLFV010000167">
    <property type="protein sequence ID" value="MBU3850318.1"/>
    <property type="molecule type" value="Genomic_DNA"/>
</dbReference>
<sequence length="297" mass="33644">MFSDTHFHLHHLWERGVDVTPVFCSLAERNTFFALDIGTHCDDLPVHGAKARELVDALPECYRDTVNTLLHFSAGIWPAAEAIRDRYDQVALLERHIADARSCENFYGFGTGASKVIAIGECGLDHHWNKDGADSREEEVFTAQLLKGEEEMFEMQLELGKKFSLPVIVHSRDAFLGTLGCIKNVDYHRGIIHCYSYGIEEARAFLDLGWYISFSGSVTYTKKSKLDEAKKLLNYVPRDRMLLETDSPYLCPVPYRGRINTPVMVEYVYSFVAGLLEITPESLSVLVDANIHELFSL</sequence>
<feature type="binding site" evidence="1">
    <location>
        <position position="170"/>
    </location>
    <ligand>
        <name>a divalent metal cation</name>
        <dbReference type="ChEBI" id="CHEBI:60240"/>
        <label>2</label>
    </ligand>
</feature>
<gene>
    <name evidence="2" type="ORF">IAA16_07120</name>
</gene>
<accession>A0A9E2L3Y8</accession>
<dbReference type="GO" id="GO:0016788">
    <property type="term" value="F:hydrolase activity, acting on ester bonds"/>
    <property type="evidence" value="ECO:0007669"/>
    <property type="project" value="InterPro"/>
</dbReference>
<reference evidence="2" key="2">
    <citation type="submission" date="2021-04" db="EMBL/GenBank/DDBJ databases">
        <authorList>
            <person name="Gilroy R."/>
        </authorList>
    </citation>
    <scope>NUCLEOTIDE SEQUENCE</scope>
    <source>
        <strain evidence="2">Gambia15-2214</strain>
    </source>
</reference>
<feature type="binding site" evidence="1">
    <location>
        <position position="193"/>
    </location>
    <ligand>
        <name>a divalent metal cation</name>
        <dbReference type="ChEBI" id="CHEBI:60240"/>
        <label>2</label>
    </ligand>
</feature>
<keyword evidence="2" id="KW-0378">Hydrolase</keyword>
<dbReference type="AlphaFoldDB" id="A0A9E2L3Y8"/>
<organism evidence="2 3">
    <name type="scientific">Candidatus Treponema excrementipullorum</name>
    <dbReference type="NCBI Taxonomy" id="2838768"/>
    <lineage>
        <taxon>Bacteria</taxon>
        <taxon>Pseudomonadati</taxon>
        <taxon>Spirochaetota</taxon>
        <taxon>Spirochaetia</taxon>
        <taxon>Spirochaetales</taxon>
        <taxon>Treponemataceae</taxon>
        <taxon>Treponema</taxon>
    </lineage>
</organism>
<evidence type="ECO:0000313" key="3">
    <source>
        <dbReference type="Proteomes" id="UP000823914"/>
    </source>
</evidence>